<reference evidence="2" key="1">
    <citation type="submission" date="2019-01" db="EMBL/GenBank/DDBJ databases">
        <title>Draft genome sequences of three monokaryotic isolates of the white-rot basidiomycete fungus Dichomitus squalens.</title>
        <authorList>
            <consortium name="DOE Joint Genome Institute"/>
            <person name="Lopez S.C."/>
            <person name="Andreopoulos B."/>
            <person name="Pangilinan J."/>
            <person name="Lipzen A."/>
            <person name="Riley R."/>
            <person name="Ahrendt S."/>
            <person name="Ng V."/>
            <person name="Barry K."/>
            <person name="Daum C."/>
            <person name="Grigoriev I.V."/>
            <person name="Hilden K.S."/>
            <person name="Makela M.R."/>
            <person name="de Vries R.P."/>
        </authorList>
    </citation>
    <scope>NUCLEOTIDE SEQUENCE [LARGE SCALE GENOMIC DNA]</scope>
    <source>
        <strain evidence="2">OM18370.1</strain>
    </source>
</reference>
<keyword evidence="1" id="KW-1133">Transmembrane helix</keyword>
<keyword evidence="1" id="KW-0472">Membrane</keyword>
<gene>
    <name evidence="2" type="ORF">BD311DRAFT_668258</name>
</gene>
<dbReference type="OrthoDB" id="2756573at2759"/>
<dbReference type="Proteomes" id="UP000292957">
    <property type="component" value="Unassembled WGS sequence"/>
</dbReference>
<keyword evidence="1" id="KW-0812">Transmembrane</keyword>
<evidence type="ECO:0000313" key="2">
    <source>
        <dbReference type="EMBL" id="TBU26076.1"/>
    </source>
</evidence>
<dbReference type="AlphaFoldDB" id="A0A4Q9MJG4"/>
<name>A0A4Q9MJG4_9APHY</name>
<dbReference type="EMBL" id="ML143451">
    <property type="protein sequence ID" value="TBU26076.1"/>
    <property type="molecule type" value="Genomic_DNA"/>
</dbReference>
<accession>A0A4Q9MJG4</accession>
<proteinExistence type="predicted"/>
<feature type="non-terminal residue" evidence="2">
    <location>
        <position position="1"/>
    </location>
</feature>
<protein>
    <submittedName>
        <fullName evidence="2">Uncharacterized protein</fullName>
    </submittedName>
</protein>
<sequence>RVSLIVADLLVLCVTWHHTYGTVKMFRHVASQDKRSLASTLLRDGTIYFVTLLILNVLHVIFTVTSFPHLMQVAQVAEDSFGAASVLVQFLEPLTAVLTWRLLINLQEVKQGFGGSSHSVTQVSDVLFQPRTEGNVETFIGSLGVQISFLGDGSEDGDTYES</sequence>
<feature type="transmembrane region" description="Helical" evidence="1">
    <location>
        <begin position="45"/>
        <end position="64"/>
    </location>
</feature>
<evidence type="ECO:0000256" key="1">
    <source>
        <dbReference type="SAM" id="Phobius"/>
    </source>
</evidence>
<organism evidence="2">
    <name type="scientific">Dichomitus squalens</name>
    <dbReference type="NCBI Taxonomy" id="114155"/>
    <lineage>
        <taxon>Eukaryota</taxon>
        <taxon>Fungi</taxon>
        <taxon>Dikarya</taxon>
        <taxon>Basidiomycota</taxon>
        <taxon>Agaricomycotina</taxon>
        <taxon>Agaricomycetes</taxon>
        <taxon>Polyporales</taxon>
        <taxon>Polyporaceae</taxon>
        <taxon>Dichomitus</taxon>
    </lineage>
</organism>